<dbReference type="UniPathway" id="UPA00109">
    <property type="reaction ID" value="UER00180"/>
</dbReference>
<dbReference type="PRINTS" id="PR00475">
    <property type="entry name" value="HEXOKINASE"/>
</dbReference>
<dbReference type="InterPro" id="IPR022672">
    <property type="entry name" value="Hexokinase_N"/>
</dbReference>
<evidence type="ECO:0000259" key="14">
    <source>
        <dbReference type="Pfam" id="PF03727"/>
    </source>
</evidence>
<dbReference type="PROSITE" id="PS00378">
    <property type="entry name" value="HEXOKINASE_1"/>
    <property type="match status" value="1"/>
</dbReference>
<accession>A0A7I8VZF3</accession>
<dbReference type="GO" id="GO:0005829">
    <property type="term" value="C:cytosol"/>
    <property type="evidence" value="ECO:0007669"/>
    <property type="project" value="TreeGrafter"/>
</dbReference>
<dbReference type="InterPro" id="IPR001312">
    <property type="entry name" value="Hexokinase"/>
</dbReference>
<dbReference type="PANTHER" id="PTHR19443:SF54">
    <property type="entry name" value="PHOSPHOTRANSFERASE"/>
    <property type="match status" value="1"/>
</dbReference>
<comment type="pathway">
    <text evidence="1">Carbohydrate degradation; glycolysis; D-glyceraldehyde 3-phosphate and glycerone phosphate from D-glucose: step 1/4.</text>
</comment>
<dbReference type="GO" id="GO:0008865">
    <property type="term" value="F:fructokinase activity"/>
    <property type="evidence" value="ECO:0007669"/>
    <property type="project" value="TreeGrafter"/>
</dbReference>
<dbReference type="EC" id="2.7.1.-" evidence="12"/>
<evidence type="ECO:0000256" key="4">
    <source>
        <dbReference type="ARBA" id="ARBA00022679"/>
    </source>
</evidence>
<keyword evidence="4 12" id="KW-0808">Transferase</keyword>
<keyword evidence="8 12" id="KW-0324">Glycolysis</keyword>
<evidence type="ECO:0000256" key="8">
    <source>
        <dbReference type="ARBA" id="ARBA00023152"/>
    </source>
</evidence>
<evidence type="ECO:0000256" key="11">
    <source>
        <dbReference type="ARBA" id="ARBA00048160"/>
    </source>
</evidence>
<keyword evidence="6 12" id="KW-0418">Kinase</keyword>
<evidence type="ECO:0000313" key="16">
    <source>
        <dbReference type="Proteomes" id="UP000549394"/>
    </source>
</evidence>
<comment type="pathway">
    <text evidence="2">Carbohydrate metabolism; hexose metabolism.</text>
</comment>
<comment type="caution">
    <text evidence="15">The sequence shown here is derived from an EMBL/GenBank/DDBJ whole genome shotgun (WGS) entry which is preliminary data.</text>
</comment>
<dbReference type="OrthoDB" id="419537at2759"/>
<dbReference type="GO" id="GO:0005524">
    <property type="term" value="F:ATP binding"/>
    <property type="evidence" value="ECO:0007669"/>
    <property type="project" value="UniProtKB-UniRule"/>
</dbReference>
<evidence type="ECO:0000256" key="5">
    <source>
        <dbReference type="ARBA" id="ARBA00022741"/>
    </source>
</evidence>
<reference evidence="15 16" key="1">
    <citation type="submission" date="2020-08" db="EMBL/GenBank/DDBJ databases">
        <authorList>
            <person name="Hejnol A."/>
        </authorList>
    </citation>
    <scope>NUCLEOTIDE SEQUENCE [LARGE SCALE GENOMIC DNA]</scope>
</reference>
<comment type="catalytic activity">
    <reaction evidence="11">
        <text>D-glucose + ATP = D-glucose 6-phosphate + ADP + H(+)</text>
        <dbReference type="Rhea" id="RHEA:17825"/>
        <dbReference type="ChEBI" id="CHEBI:4167"/>
        <dbReference type="ChEBI" id="CHEBI:15378"/>
        <dbReference type="ChEBI" id="CHEBI:30616"/>
        <dbReference type="ChEBI" id="CHEBI:61548"/>
        <dbReference type="ChEBI" id="CHEBI:456216"/>
        <dbReference type="EC" id="2.7.1.1"/>
    </reaction>
    <physiologicalReaction direction="left-to-right" evidence="11">
        <dbReference type="Rhea" id="RHEA:17826"/>
    </physiologicalReaction>
</comment>
<proteinExistence type="inferred from homology"/>
<dbReference type="SUPFAM" id="SSF53067">
    <property type="entry name" value="Actin-like ATPase domain"/>
    <property type="match status" value="2"/>
</dbReference>
<keyword evidence="7 12" id="KW-0067">ATP-binding</keyword>
<evidence type="ECO:0000256" key="1">
    <source>
        <dbReference type="ARBA" id="ARBA00004888"/>
    </source>
</evidence>
<dbReference type="InterPro" id="IPR043129">
    <property type="entry name" value="ATPase_NBD"/>
</dbReference>
<name>A0A7I8VZF3_9ANNE</name>
<evidence type="ECO:0000256" key="3">
    <source>
        <dbReference type="ARBA" id="ARBA00009225"/>
    </source>
</evidence>
<comment type="catalytic activity">
    <reaction evidence="10">
        <text>D-fructose + ATP = D-fructose 6-phosphate + ADP + H(+)</text>
        <dbReference type="Rhea" id="RHEA:16125"/>
        <dbReference type="ChEBI" id="CHEBI:15378"/>
        <dbReference type="ChEBI" id="CHEBI:30616"/>
        <dbReference type="ChEBI" id="CHEBI:37721"/>
        <dbReference type="ChEBI" id="CHEBI:61527"/>
        <dbReference type="ChEBI" id="CHEBI:456216"/>
        <dbReference type="EC" id="2.7.1.1"/>
    </reaction>
    <physiologicalReaction direction="left-to-right" evidence="10">
        <dbReference type="Rhea" id="RHEA:16126"/>
    </physiologicalReaction>
</comment>
<dbReference type="PROSITE" id="PS51748">
    <property type="entry name" value="HEXOKINASE_2"/>
    <property type="match status" value="1"/>
</dbReference>
<evidence type="ECO:0000256" key="12">
    <source>
        <dbReference type="RuleBase" id="RU362007"/>
    </source>
</evidence>
<dbReference type="Pfam" id="PF03727">
    <property type="entry name" value="Hexokinase_2"/>
    <property type="match status" value="1"/>
</dbReference>
<dbReference type="FunFam" id="3.30.420.40:FF:000805">
    <property type="entry name" value="Hexokinase-2"/>
    <property type="match status" value="1"/>
</dbReference>
<feature type="domain" description="Hexokinase N-terminal" evidence="13">
    <location>
        <begin position="14"/>
        <end position="209"/>
    </location>
</feature>
<comment type="similarity">
    <text evidence="3 12">Belongs to the hexokinase family.</text>
</comment>
<feature type="domain" description="Hexokinase C-terminal" evidence="14">
    <location>
        <begin position="216"/>
        <end position="443"/>
    </location>
</feature>
<dbReference type="GO" id="GO:0005536">
    <property type="term" value="F:D-glucose binding"/>
    <property type="evidence" value="ECO:0007669"/>
    <property type="project" value="InterPro"/>
</dbReference>
<dbReference type="InterPro" id="IPR022673">
    <property type="entry name" value="Hexokinase_C"/>
</dbReference>
<evidence type="ECO:0000256" key="10">
    <source>
        <dbReference type="ARBA" id="ARBA00047905"/>
    </source>
</evidence>
<dbReference type="GO" id="GO:0005739">
    <property type="term" value="C:mitochondrion"/>
    <property type="evidence" value="ECO:0007669"/>
    <property type="project" value="TreeGrafter"/>
</dbReference>
<dbReference type="GO" id="GO:0006096">
    <property type="term" value="P:glycolytic process"/>
    <property type="evidence" value="ECO:0007669"/>
    <property type="project" value="UniProtKB-UniPathway"/>
</dbReference>
<protein>
    <recommendedName>
        <fullName evidence="12">Phosphotransferase</fullName>
        <ecNumber evidence="12">2.7.1.-</ecNumber>
    </recommendedName>
</protein>
<dbReference type="Proteomes" id="UP000549394">
    <property type="component" value="Unassembled WGS sequence"/>
</dbReference>
<evidence type="ECO:0000259" key="13">
    <source>
        <dbReference type="Pfam" id="PF00349"/>
    </source>
</evidence>
<keyword evidence="16" id="KW-1185">Reference proteome</keyword>
<comment type="catalytic activity">
    <reaction evidence="9">
        <text>a D-hexose + ATP = a D-hexose 6-phosphate + ADP + H(+)</text>
        <dbReference type="Rhea" id="RHEA:22740"/>
        <dbReference type="ChEBI" id="CHEBI:4194"/>
        <dbReference type="ChEBI" id="CHEBI:15378"/>
        <dbReference type="ChEBI" id="CHEBI:30616"/>
        <dbReference type="ChEBI" id="CHEBI:229467"/>
        <dbReference type="ChEBI" id="CHEBI:456216"/>
        <dbReference type="EC" id="2.7.1.1"/>
    </reaction>
    <physiologicalReaction direction="left-to-right" evidence="9">
        <dbReference type="Rhea" id="RHEA:22741"/>
    </physiologicalReaction>
</comment>
<dbReference type="GO" id="GO:0001678">
    <property type="term" value="P:intracellular glucose homeostasis"/>
    <property type="evidence" value="ECO:0007669"/>
    <property type="project" value="InterPro"/>
</dbReference>
<dbReference type="Gene3D" id="3.40.367.20">
    <property type="match status" value="1"/>
</dbReference>
<dbReference type="AlphaFoldDB" id="A0A7I8VZF3"/>
<dbReference type="GO" id="GO:0004340">
    <property type="term" value="F:glucokinase activity"/>
    <property type="evidence" value="ECO:0007669"/>
    <property type="project" value="TreeGrafter"/>
</dbReference>
<evidence type="ECO:0000256" key="2">
    <source>
        <dbReference type="ARBA" id="ARBA00005028"/>
    </source>
</evidence>
<dbReference type="PANTHER" id="PTHR19443">
    <property type="entry name" value="HEXOKINASE"/>
    <property type="match status" value="1"/>
</dbReference>
<evidence type="ECO:0000256" key="7">
    <source>
        <dbReference type="ARBA" id="ARBA00022840"/>
    </source>
</evidence>
<evidence type="ECO:0000256" key="9">
    <source>
        <dbReference type="ARBA" id="ARBA00044613"/>
    </source>
</evidence>
<gene>
    <name evidence="15" type="ORF">DGYR_LOCUS9598</name>
</gene>
<organism evidence="15 16">
    <name type="scientific">Dimorphilus gyrociliatus</name>
    <dbReference type="NCBI Taxonomy" id="2664684"/>
    <lineage>
        <taxon>Eukaryota</taxon>
        <taxon>Metazoa</taxon>
        <taxon>Spiralia</taxon>
        <taxon>Lophotrochozoa</taxon>
        <taxon>Annelida</taxon>
        <taxon>Polychaeta</taxon>
        <taxon>Polychaeta incertae sedis</taxon>
        <taxon>Dinophilidae</taxon>
        <taxon>Dimorphilus</taxon>
    </lineage>
</organism>
<evidence type="ECO:0000313" key="15">
    <source>
        <dbReference type="EMBL" id="CAD5121680.1"/>
    </source>
</evidence>
<sequence length="450" mass="50410">MAHLMNINVPQTLLKKISKNIILEEEDFLKVCKIFRQEAKDGLNKDKTKRKSLQMENTFVRHLLDGAECGDYMALDLGGTNFRVLLCKMRNGELRETKVKNYNLEKEVLRGPSDGVFDHIANSIAKFLTEFNIQNNNIPLGFTFSFPMSQFGLNKGVLVTWTKTFKCPDGVGKNAVEMLEDALKRKKVTKVKVVAILNDTTGTLLAGSYLDHKCSIGLILGTGFNAAYVENAANVKRWGNEEMGDTKQVVIDTECGAFGDNGSLDFFKSEEDFLLDKHSNHIGSFTFEKLFAGHYVGDLVRLHLKSLNSAGTFLSEPCEALKQWGHFNGRHVTDIEKGHNVEEILQNLLKVKVSKDDCLIARYICRAISIRCCQLVSAIILELGSIMERNHVTVAIDGSWYRHHPKMKSDMEKILKEFDKNRVYEFILADDGSGKGAAFVAAVATGLEKD</sequence>
<dbReference type="InterPro" id="IPR019807">
    <property type="entry name" value="Hexokinase_BS"/>
</dbReference>
<keyword evidence="5 12" id="KW-0547">Nucleotide-binding</keyword>
<evidence type="ECO:0000256" key="6">
    <source>
        <dbReference type="ARBA" id="ARBA00022777"/>
    </source>
</evidence>
<dbReference type="UniPathway" id="UPA00242"/>
<dbReference type="Pfam" id="PF00349">
    <property type="entry name" value="Hexokinase_1"/>
    <property type="match status" value="1"/>
</dbReference>
<dbReference type="EMBL" id="CAJFCJ010000014">
    <property type="protein sequence ID" value="CAD5121680.1"/>
    <property type="molecule type" value="Genomic_DNA"/>
</dbReference>
<dbReference type="GO" id="GO:0006006">
    <property type="term" value="P:glucose metabolic process"/>
    <property type="evidence" value="ECO:0007669"/>
    <property type="project" value="TreeGrafter"/>
</dbReference>
<dbReference type="Gene3D" id="3.30.420.40">
    <property type="match status" value="1"/>
</dbReference>